<protein>
    <submittedName>
        <fullName evidence="3">Uncharacterized protein</fullName>
    </submittedName>
</protein>
<evidence type="ECO:0000313" key="3">
    <source>
        <dbReference type="EMBL" id="VDN62114.1"/>
    </source>
</evidence>
<proteinExistence type="predicted"/>
<dbReference type="EMBL" id="LR130779">
    <property type="protein sequence ID" value="VDN62114.1"/>
    <property type="molecule type" value="Genomic_DNA"/>
</dbReference>
<evidence type="ECO:0000256" key="1">
    <source>
        <dbReference type="SAM" id="Coils"/>
    </source>
</evidence>
<accession>A0A653B0F2</accession>
<feature type="coiled-coil region" evidence="1">
    <location>
        <begin position="94"/>
        <end position="135"/>
    </location>
</feature>
<dbReference type="OrthoDB" id="6679509at2"/>
<gene>
    <name evidence="3" type="ORF">POT9AD_1123</name>
</gene>
<sequence length="346" mass="36271">MSNQEELIGSFDGPLNGDQVAQLLGLGDEGDTSDALEDGGEPGAATDAADDAGAQQGQEAGNEGVTEEQLDGLNSDNAVVMAKDGKHTIDFSVLADQRAKARAAEQELLSERERRETAEAELEALRADAQARKDAGEAATAADKNLEAAQAAIDAGIDPAVFGDFSEESLIKGVSAIAERLADQKTQSIREEMQELKKLVEPMQHRHVEDAGKAHFDAILAAHPDVESIAESKELADWIASQPSFAQAGYKAVLASGTAQEVIEAIDAFKAATGMAQEQKPDLQAAAKAVVDKAKAEPPASLSDFAGARTGPATTNEAMASMDGVGLINAMDGWSQEQIERYLNGL</sequence>
<evidence type="ECO:0000256" key="2">
    <source>
        <dbReference type="SAM" id="MobiDB-lite"/>
    </source>
</evidence>
<feature type="region of interest" description="Disordered" evidence="2">
    <location>
        <begin position="1"/>
        <end position="73"/>
    </location>
</feature>
<keyword evidence="1" id="KW-0175">Coiled coil</keyword>
<name>A0A653B0F2_ECTOL</name>
<reference evidence="3" key="1">
    <citation type="submission" date="2018-11" db="EMBL/GenBank/DDBJ databases">
        <authorList>
            <consortium name="Genoscope - CEA"/>
            <person name="William W."/>
        </authorList>
    </citation>
    <scope>NUCLEOTIDE SEQUENCE [LARGE SCALE GENOMIC DNA]</scope>
    <source>
        <strain evidence="3">T9AD</strain>
    </source>
</reference>
<feature type="compositionally biased region" description="Low complexity" evidence="2">
    <location>
        <begin position="43"/>
        <end position="64"/>
    </location>
</feature>
<organism evidence="3">
    <name type="scientific">Ectopseudomonas oleovorans</name>
    <name type="common">Pseudomonas oleovorans</name>
    <dbReference type="NCBI Taxonomy" id="301"/>
    <lineage>
        <taxon>Bacteria</taxon>
        <taxon>Pseudomonadati</taxon>
        <taxon>Pseudomonadota</taxon>
        <taxon>Gammaproteobacteria</taxon>
        <taxon>Pseudomonadales</taxon>
        <taxon>Pseudomonadaceae</taxon>
        <taxon>Ectopseudomonas</taxon>
    </lineage>
</organism>
<feature type="compositionally biased region" description="Acidic residues" evidence="2">
    <location>
        <begin position="28"/>
        <end position="40"/>
    </location>
</feature>
<dbReference type="AlphaFoldDB" id="A0A653B0F2"/>